<keyword evidence="2" id="KW-0249">Electron transport</keyword>
<dbReference type="SUPFAM" id="SSF52833">
    <property type="entry name" value="Thioredoxin-like"/>
    <property type="match status" value="1"/>
</dbReference>
<evidence type="ECO:0000256" key="3">
    <source>
        <dbReference type="ARBA" id="ARBA00023157"/>
    </source>
</evidence>
<evidence type="ECO:0000256" key="1">
    <source>
        <dbReference type="ARBA" id="ARBA00022448"/>
    </source>
</evidence>
<evidence type="ECO:0000256" key="2">
    <source>
        <dbReference type="ARBA" id="ARBA00022982"/>
    </source>
</evidence>
<dbReference type="GeneID" id="72987694"/>
<dbReference type="PROSITE" id="PS00194">
    <property type="entry name" value="THIOREDOXIN_1"/>
    <property type="match status" value="1"/>
</dbReference>
<dbReference type="Pfam" id="PF00085">
    <property type="entry name" value="Thioredoxin"/>
    <property type="match status" value="1"/>
</dbReference>
<reference evidence="7" key="1">
    <citation type="journal article" date="2009" name="PLoS ONE">
        <title>Methylobacterium genome sequences: a reference blueprint to investigate microbial metabolism of C1 compounds from natural and industrial sources.</title>
        <authorList>
            <person name="Vuilleumier S."/>
            <person name="Chistoserdova L."/>
            <person name="Lee M.-C."/>
            <person name="Bringel F."/>
            <person name="Lajus A."/>
            <person name="Zhou Y."/>
            <person name="Gourion B."/>
            <person name="Barbe V."/>
            <person name="Chang J."/>
            <person name="Cruveiller S."/>
            <person name="Dossat C."/>
            <person name="Gillett W."/>
            <person name="Gruffaz C."/>
            <person name="Haugen E."/>
            <person name="Hourcade E."/>
            <person name="Levy R."/>
            <person name="Mangenot S."/>
            <person name="Muller E."/>
            <person name="Nadalig T."/>
            <person name="Pagni M."/>
            <person name="Penny C."/>
            <person name="Peyraud R."/>
            <person name="Robinson D.G."/>
            <person name="Roche D."/>
            <person name="Rouy Z."/>
            <person name="Saenampechek C."/>
            <person name="Salvignol G."/>
            <person name="Vallenet D."/>
            <person name="Wu Z."/>
            <person name="Marx C.J."/>
            <person name="Vorholt J.A."/>
            <person name="Olson M.V."/>
            <person name="Kaul R."/>
            <person name="Weissenbach J."/>
            <person name="Medigue C."/>
            <person name="Lidstrom M.E."/>
        </authorList>
    </citation>
    <scope>NUCLEOTIDE SEQUENCE [LARGE SCALE GENOMIC DNA]</scope>
    <source>
        <strain evidence="7">DSM 6343 / CIP 106787 / DM4</strain>
    </source>
</reference>
<dbReference type="Gene3D" id="3.40.30.10">
    <property type="entry name" value="Glutaredoxin"/>
    <property type="match status" value="1"/>
</dbReference>
<evidence type="ECO:0000313" key="6">
    <source>
        <dbReference type="EMBL" id="CAX22013.1"/>
    </source>
</evidence>
<gene>
    <name evidence="6" type="ORF">METD_I0349</name>
</gene>
<dbReference type="KEGG" id="mdi:METDI0349"/>
<dbReference type="EMBL" id="FP103042">
    <property type="protein sequence ID" value="CAX22013.1"/>
    <property type="molecule type" value="Genomic_DNA"/>
</dbReference>
<dbReference type="GO" id="GO:0045454">
    <property type="term" value="P:cell redox homeostasis"/>
    <property type="evidence" value="ECO:0007669"/>
    <property type="project" value="TreeGrafter"/>
</dbReference>
<accession>C7C883</accession>
<dbReference type="CDD" id="cd02947">
    <property type="entry name" value="TRX_family"/>
    <property type="match status" value="1"/>
</dbReference>
<dbReference type="PRINTS" id="PR00421">
    <property type="entry name" value="THIOREDOXIN"/>
</dbReference>
<dbReference type="InterPro" id="IPR013766">
    <property type="entry name" value="Thioredoxin_domain"/>
</dbReference>
<keyword evidence="4" id="KW-0676">Redox-active center</keyword>
<proteinExistence type="predicted"/>
<dbReference type="AlphaFoldDB" id="C7C883"/>
<keyword evidence="1" id="KW-0813">Transport</keyword>
<evidence type="ECO:0000259" key="5">
    <source>
        <dbReference type="PROSITE" id="PS51352"/>
    </source>
</evidence>
<sequence>MTGDGARHIVCPHCTRTNRIRNDRPALAGRCGACHQPLFIGRPIAVDEAAFEKHRSGNDIPILLDVWAPWCGPCQAMAPMFERAAGLLEPDLRLLKLNSDESPQVAAELGVRGIPALFLIERERVRARTTGVMDVTRIVTWARSQLG</sequence>
<evidence type="ECO:0000313" key="7">
    <source>
        <dbReference type="Proteomes" id="UP000008070"/>
    </source>
</evidence>
<dbReference type="Proteomes" id="UP000008070">
    <property type="component" value="Chromosome"/>
</dbReference>
<dbReference type="GO" id="GO:0005829">
    <property type="term" value="C:cytosol"/>
    <property type="evidence" value="ECO:0007669"/>
    <property type="project" value="TreeGrafter"/>
</dbReference>
<organism evidence="6 7">
    <name type="scientific">Methylorubrum extorquens (strain DSM 6343 / CIP 106787 / DM4)</name>
    <name type="common">Methylobacterium extorquens</name>
    <dbReference type="NCBI Taxonomy" id="661410"/>
    <lineage>
        <taxon>Bacteria</taxon>
        <taxon>Pseudomonadati</taxon>
        <taxon>Pseudomonadota</taxon>
        <taxon>Alphaproteobacteria</taxon>
        <taxon>Hyphomicrobiales</taxon>
        <taxon>Methylobacteriaceae</taxon>
        <taxon>Methylorubrum</taxon>
    </lineage>
</organism>
<dbReference type="GO" id="GO:0015035">
    <property type="term" value="F:protein-disulfide reductase activity"/>
    <property type="evidence" value="ECO:0007669"/>
    <property type="project" value="TreeGrafter"/>
</dbReference>
<dbReference type="PANTHER" id="PTHR45663:SF11">
    <property type="entry name" value="GEO12009P1"/>
    <property type="match status" value="1"/>
</dbReference>
<evidence type="ECO:0000256" key="4">
    <source>
        <dbReference type="ARBA" id="ARBA00023284"/>
    </source>
</evidence>
<dbReference type="InterPro" id="IPR017937">
    <property type="entry name" value="Thioredoxin_CS"/>
</dbReference>
<dbReference type="PANTHER" id="PTHR45663">
    <property type="entry name" value="GEO12009P1"/>
    <property type="match status" value="1"/>
</dbReference>
<dbReference type="InterPro" id="IPR036249">
    <property type="entry name" value="Thioredoxin-like_sf"/>
</dbReference>
<dbReference type="RefSeq" id="WP_012779150.1">
    <property type="nucleotide sequence ID" value="NC_012988.1"/>
</dbReference>
<dbReference type="Gene3D" id="2.30.30.380">
    <property type="entry name" value="Zn-finger domain of Sec23/24"/>
    <property type="match status" value="1"/>
</dbReference>
<dbReference type="PROSITE" id="PS51352">
    <property type="entry name" value="THIOREDOXIN_2"/>
    <property type="match status" value="1"/>
</dbReference>
<feature type="domain" description="Thioredoxin" evidence="5">
    <location>
        <begin position="38"/>
        <end position="147"/>
    </location>
</feature>
<keyword evidence="3" id="KW-1015">Disulfide bond</keyword>
<keyword evidence="6" id="KW-0560">Oxidoreductase</keyword>
<name>C7C883_METED</name>
<dbReference type="HOGENOM" id="CLU_090389_10_0_5"/>
<protein>
    <recommendedName>
        <fullName evidence="5">Thioredoxin domain-containing protein</fullName>
    </recommendedName>
</protein>